<comment type="catalytic activity">
    <reaction evidence="11">
        <text>O-phospho-L-threonyl-[protein] + H2O = L-threonyl-[protein] + phosphate</text>
        <dbReference type="Rhea" id="RHEA:47004"/>
        <dbReference type="Rhea" id="RHEA-COMP:11060"/>
        <dbReference type="Rhea" id="RHEA-COMP:11605"/>
        <dbReference type="ChEBI" id="CHEBI:15377"/>
        <dbReference type="ChEBI" id="CHEBI:30013"/>
        <dbReference type="ChEBI" id="CHEBI:43474"/>
        <dbReference type="ChEBI" id="CHEBI:61977"/>
        <dbReference type="EC" id="3.1.3.16"/>
    </reaction>
</comment>
<comment type="similarity">
    <text evidence="3 12">Belongs to the PP2C family.</text>
</comment>
<evidence type="ECO:0000256" key="1">
    <source>
        <dbReference type="ARBA" id="ARBA00001936"/>
    </source>
</evidence>
<dbReference type="PROSITE" id="PS01032">
    <property type="entry name" value="PPM_1"/>
    <property type="match status" value="1"/>
</dbReference>
<comment type="caution">
    <text evidence="15">The sequence shown here is derived from an EMBL/GenBank/DDBJ whole genome shotgun (WGS) entry which is preliminary data.</text>
</comment>
<evidence type="ECO:0000256" key="2">
    <source>
        <dbReference type="ARBA" id="ARBA00001946"/>
    </source>
</evidence>
<comment type="cofactor">
    <cofactor evidence="1">
        <name>Mn(2+)</name>
        <dbReference type="ChEBI" id="CHEBI:29035"/>
    </cofactor>
</comment>
<dbReference type="Proteomes" id="UP001151287">
    <property type="component" value="Unassembled WGS sequence"/>
</dbReference>
<dbReference type="GO" id="GO:0004722">
    <property type="term" value="F:protein serine/threonine phosphatase activity"/>
    <property type="evidence" value="ECO:0007669"/>
    <property type="project" value="UniProtKB-EC"/>
</dbReference>
<feature type="region of interest" description="Disordered" evidence="13">
    <location>
        <begin position="1"/>
        <end position="50"/>
    </location>
</feature>
<feature type="domain" description="PPM-type phosphatase" evidence="14">
    <location>
        <begin position="104"/>
        <end position="360"/>
    </location>
</feature>
<dbReference type="CDD" id="cd00143">
    <property type="entry name" value="PP2Cc"/>
    <property type="match status" value="1"/>
</dbReference>
<dbReference type="OrthoDB" id="10264738at2759"/>
<dbReference type="Gene3D" id="3.60.40.10">
    <property type="entry name" value="PPM-type phosphatase domain"/>
    <property type="match status" value="1"/>
</dbReference>
<dbReference type="InterPro" id="IPR000222">
    <property type="entry name" value="PP2C_BS"/>
</dbReference>
<dbReference type="FunFam" id="3.60.40.10:FF:000044">
    <property type="entry name" value="probable protein phosphatase 2C 25"/>
    <property type="match status" value="1"/>
</dbReference>
<keyword evidence="9" id="KW-0464">Manganese</keyword>
<organism evidence="15 16">
    <name type="scientific">Rhynchospora breviuscula</name>
    <dbReference type="NCBI Taxonomy" id="2022672"/>
    <lineage>
        <taxon>Eukaryota</taxon>
        <taxon>Viridiplantae</taxon>
        <taxon>Streptophyta</taxon>
        <taxon>Embryophyta</taxon>
        <taxon>Tracheophyta</taxon>
        <taxon>Spermatophyta</taxon>
        <taxon>Magnoliopsida</taxon>
        <taxon>Liliopsida</taxon>
        <taxon>Poales</taxon>
        <taxon>Cyperaceae</taxon>
        <taxon>Cyperoideae</taxon>
        <taxon>Rhynchosporeae</taxon>
        <taxon>Rhynchospora</taxon>
    </lineage>
</organism>
<evidence type="ECO:0000256" key="6">
    <source>
        <dbReference type="ARBA" id="ARBA00022801"/>
    </source>
</evidence>
<evidence type="ECO:0000256" key="12">
    <source>
        <dbReference type="RuleBase" id="RU003465"/>
    </source>
</evidence>
<gene>
    <name evidence="15" type="ORF">LUZ63_011540</name>
</gene>
<dbReference type="PANTHER" id="PTHR47992">
    <property type="entry name" value="PROTEIN PHOSPHATASE"/>
    <property type="match status" value="1"/>
</dbReference>
<keyword evidence="16" id="KW-1185">Reference proteome</keyword>
<evidence type="ECO:0000313" key="16">
    <source>
        <dbReference type="Proteomes" id="UP001151287"/>
    </source>
</evidence>
<feature type="compositionally biased region" description="Low complexity" evidence="13">
    <location>
        <begin position="8"/>
        <end position="23"/>
    </location>
</feature>
<comment type="cofactor">
    <cofactor evidence="2">
        <name>Mg(2+)</name>
        <dbReference type="ChEBI" id="CHEBI:18420"/>
    </cofactor>
</comment>
<dbReference type="InterPro" id="IPR015655">
    <property type="entry name" value="PP2C"/>
</dbReference>
<proteinExistence type="inferred from homology"/>
<name>A0A9Q0HQM5_9POAL</name>
<evidence type="ECO:0000256" key="8">
    <source>
        <dbReference type="ARBA" id="ARBA00022912"/>
    </source>
</evidence>
<evidence type="ECO:0000256" key="10">
    <source>
        <dbReference type="ARBA" id="ARBA00047761"/>
    </source>
</evidence>
<protein>
    <recommendedName>
        <fullName evidence="4">protein-serine/threonine phosphatase</fullName>
        <ecNumber evidence="4">3.1.3.16</ecNumber>
    </recommendedName>
</protein>
<dbReference type="SUPFAM" id="SSF81606">
    <property type="entry name" value="PP2C-like"/>
    <property type="match status" value="1"/>
</dbReference>
<dbReference type="InterPro" id="IPR036457">
    <property type="entry name" value="PPM-type-like_dom_sf"/>
</dbReference>
<evidence type="ECO:0000259" key="14">
    <source>
        <dbReference type="PROSITE" id="PS51746"/>
    </source>
</evidence>
<keyword evidence="8 12" id="KW-0904">Protein phosphatase</keyword>
<comment type="catalytic activity">
    <reaction evidence="10">
        <text>O-phospho-L-seryl-[protein] + H2O = L-seryl-[protein] + phosphate</text>
        <dbReference type="Rhea" id="RHEA:20629"/>
        <dbReference type="Rhea" id="RHEA-COMP:9863"/>
        <dbReference type="Rhea" id="RHEA-COMP:11604"/>
        <dbReference type="ChEBI" id="CHEBI:15377"/>
        <dbReference type="ChEBI" id="CHEBI:29999"/>
        <dbReference type="ChEBI" id="CHEBI:43474"/>
        <dbReference type="ChEBI" id="CHEBI:83421"/>
        <dbReference type="EC" id="3.1.3.16"/>
    </reaction>
</comment>
<dbReference type="SMART" id="SM00332">
    <property type="entry name" value="PP2Cc"/>
    <property type="match status" value="1"/>
</dbReference>
<dbReference type="Pfam" id="PF00481">
    <property type="entry name" value="PP2C"/>
    <property type="match status" value="1"/>
</dbReference>
<evidence type="ECO:0000256" key="7">
    <source>
        <dbReference type="ARBA" id="ARBA00022842"/>
    </source>
</evidence>
<evidence type="ECO:0000256" key="4">
    <source>
        <dbReference type="ARBA" id="ARBA00013081"/>
    </source>
</evidence>
<keyword evidence="5" id="KW-0479">Metal-binding</keyword>
<dbReference type="GO" id="GO:0009738">
    <property type="term" value="P:abscisic acid-activated signaling pathway"/>
    <property type="evidence" value="ECO:0007669"/>
    <property type="project" value="UniProtKB-ARBA"/>
</dbReference>
<evidence type="ECO:0000313" key="15">
    <source>
        <dbReference type="EMBL" id="KAJ1694842.1"/>
    </source>
</evidence>
<dbReference type="SMART" id="SM00331">
    <property type="entry name" value="PP2C_SIG"/>
    <property type="match status" value="1"/>
</dbReference>
<dbReference type="PROSITE" id="PS51746">
    <property type="entry name" value="PPM_2"/>
    <property type="match status" value="1"/>
</dbReference>
<keyword evidence="7" id="KW-0460">Magnesium</keyword>
<dbReference type="EC" id="3.1.3.16" evidence="4"/>
<keyword evidence="6 12" id="KW-0378">Hydrolase</keyword>
<evidence type="ECO:0000256" key="13">
    <source>
        <dbReference type="SAM" id="MobiDB-lite"/>
    </source>
</evidence>
<accession>A0A9Q0HQM5</accession>
<evidence type="ECO:0000256" key="9">
    <source>
        <dbReference type="ARBA" id="ARBA00023211"/>
    </source>
</evidence>
<evidence type="ECO:0000256" key="11">
    <source>
        <dbReference type="ARBA" id="ARBA00048336"/>
    </source>
</evidence>
<dbReference type="GO" id="GO:0046872">
    <property type="term" value="F:metal ion binding"/>
    <property type="evidence" value="ECO:0007669"/>
    <property type="project" value="UniProtKB-KW"/>
</dbReference>
<dbReference type="InterPro" id="IPR001932">
    <property type="entry name" value="PPM-type_phosphatase-like_dom"/>
</dbReference>
<dbReference type="AlphaFoldDB" id="A0A9Q0HQM5"/>
<evidence type="ECO:0000256" key="5">
    <source>
        <dbReference type="ARBA" id="ARBA00022723"/>
    </source>
</evidence>
<reference evidence="15" key="1">
    <citation type="journal article" date="2022" name="Cell">
        <title>Repeat-based holocentromeres influence genome architecture and karyotype evolution.</title>
        <authorList>
            <person name="Hofstatter P.G."/>
            <person name="Thangavel G."/>
            <person name="Lux T."/>
            <person name="Neumann P."/>
            <person name="Vondrak T."/>
            <person name="Novak P."/>
            <person name="Zhang M."/>
            <person name="Costa L."/>
            <person name="Castellani M."/>
            <person name="Scott A."/>
            <person name="Toegelov H."/>
            <person name="Fuchs J."/>
            <person name="Mata-Sucre Y."/>
            <person name="Dias Y."/>
            <person name="Vanzela A.L.L."/>
            <person name="Huettel B."/>
            <person name="Almeida C.C.S."/>
            <person name="Simkova H."/>
            <person name="Souza G."/>
            <person name="Pedrosa-Harand A."/>
            <person name="Macas J."/>
            <person name="Mayer K.F.X."/>
            <person name="Houben A."/>
            <person name="Marques A."/>
        </authorList>
    </citation>
    <scope>NUCLEOTIDE SEQUENCE</scope>
    <source>
        <strain evidence="15">RhyBre1mFocal</strain>
    </source>
</reference>
<evidence type="ECO:0000256" key="3">
    <source>
        <dbReference type="ARBA" id="ARBA00006702"/>
    </source>
</evidence>
<sequence length="367" mass="40068">MSCSVVLPTSPSPAAFSSPETSTLNPSFRHGAATLRAPPPRAIGFGRDELPPKLSSLRMNQVNPKRKRALVIEIPKDNAKRSILAMGDELRSDGRREVVEEGLGFAVCCKRGKKKLQMEDRHLAMPCIDGDSKTALFGVFDGHGGSKAAEFCSKSIGQFIVDEVENREGESSGAIEEAVRRAYLRTDEEFLKGDAKGGACCLTALLHNGNLVTSNAGDCRAVLCRGGQAEALTSDHKLSRPDERERVEQLGGFVHLRRGIWRLQGSLAVSRGIGDRFFKQWVTPEPETCAIRIDSESEFLIMASDGLWDKVSNQEAVDIARPFCMGDKNNTSPKSSCRELADLSLKRGSSDDISVMIILLQQFATNQ</sequence>
<dbReference type="EMBL" id="JAMQYH010000003">
    <property type="protein sequence ID" value="KAJ1694842.1"/>
    <property type="molecule type" value="Genomic_DNA"/>
</dbReference>